<organism evidence="2 3">
    <name type="scientific">Chelatococcus caeni</name>
    <dbReference type="NCBI Taxonomy" id="1348468"/>
    <lineage>
        <taxon>Bacteria</taxon>
        <taxon>Pseudomonadati</taxon>
        <taxon>Pseudomonadota</taxon>
        <taxon>Alphaproteobacteria</taxon>
        <taxon>Hyphomicrobiales</taxon>
        <taxon>Chelatococcaceae</taxon>
        <taxon>Chelatococcus</taxon>
    </lineage>
</organism>
<evidence type="ECO:0000313" key="3">
    <source>
        <dbReference type="Proteomes" id="UP000577362"/>
    </source>
</evidence>
<dbReference type="Pfam" id="PF10124">
    <property type="entry name" value="Mu-like_gpT"/>
    <property type="match status" value="1"/>
</dbReference>
<dbReference type="EMBL" id="JACIEN010000004">
    <property type="protein sequence ID" value="MBB4018340.1"/>
    <property type="molecule type" value="Genomic_DNA"/>
</dbReference>
<dbReference type="Proteomes" id="UP000577362">
    <property type="component" value="Unassembled WGS sequence"/>
</dbReference>
<dbReference type="RefSeq" id="WP_183317329.1">
    <property type="nucleotide sequence ID" value="NZ_JACIEN010000004.1"/>
</dbReference>
<proteinExistence type="predicted"/>
<name>A0A840BZH2_9HYPH</name>
<gene>
    <name evidence="2" type="ORF">GGR16_003387</name>
</gene>
<accession>A0A840BZH2</accession>
<reference evidence="2 3" key="1">
    <citation type="submission" date="2020-08" db="EMBL/GenBank/DDBJ databases">
        <title>Genomic Encyclopedia of Type Strains, Phase IV (KMG-IV): sequencing the most valuable type-strain genomes for metagenomic binning, comparative biology and taxonomic classification.</title>
        <authorList>
            <person name="Goeker M."/>
        </authorList>
    </citation>
    <scope>NUCLEOTIDE SEQUENCE [LARGE SCALE GENOMIC DNA]</scope>
    <source>
        <strain evidence="2 3">DSM 103737</strain>
    </source>
</reference>
<feature type="domain" description="Bacteriophage Mu GpT" evidence="1">
    <location>
        <begin position="8"/>
        <end position="297"/>
    </location>
</feature>
<dbReference type="InterPro" id="IPR018774">
    <property type="entry name" value="Phage_Mu_GpT"/>
</dbReference>
<protein>
    <submittedName>
        <fullName evidence="2">Phage major head subunit gpT-like protein</fullName>
    </submittedName>
</protein>
<dbReference type="AlphaFoldDB" id="A0A840BZH2"/>
<keyword evidence="3" id="KW-1185">Reference proteome</keyword>
<comment type="caution">
    <text evidence="2">The sequence shown here is derived from an EMBL/GenBank/DDBJ whole genome shotgun (WGS) entry which is preliminary data.</text>
</comment>
<evidence type="ECO:0000259" key="1">
    <source>
        <dbReference type="Pfam" id="PF10124"/>
    </source>
</evidence>
<evidence type="ECO:0000313" key="2">
    <source>
        <dbReference type="EMBL" id="MBB4018340.1"/>
    </source>
</evidence>
<sequence length="298" mass="34007">MLINSQNLQMLFKGFKSIYTNAFEQTESHYSKIAMTVSSSTREEEYGWLGQFPELREWIGDRHINRLRADGFKIRNRKFESTVEVKRDDIADDTIGLYRPMLSEMGRVTKQHPDTLVFKLLRDGFTTKCYDGQNFFDEEHPLSGPGTPLADQAVSNMQPGAGPAWFLLDTSREVKPIIWQEREKYEFQAVNDHNDTEVFLKDRYLYGIRARVNCGFGLWQLAFGSKAGLTPDNFADARSRMMDFRGDRGHLLGISPKLLVVPPALEADARRLLMADVIDGTSNIWRGAADLLVTHYVG</sequence>